<comment type="caution">
    <text evidence="6">The sequence shown here is derived from an EMBL/GenBank/DDBJ whole genome shotgun (WGS) entry which is preliminary data.</text>
</comment>
<sequence>MDFTVIASKTDIETGLDALCAADPRLLEVRRKAGSTPLRRQDPGFPGLAQIIVAQMVSKASAAAIWGRLADQTGGAAPARVAALTDLQCRAIGLSRAKETTLRAAANAVLSGALDPQDLCRVPAEEAIAAMVAIKGVGRWTAEVYLLFCAGHADIFPAGDVALQSAVAHALRLADRPTQKQLYALSEEWSPWRGVAARLFWAYYATEMRRADVIPA</sequence>
<evidence type="ECO:0000256" key="4">
    <source>
        <dbReference type="ARBA" id="ARBA00023204"/>
    </source>
</evidence>
<gene>
    <name evidence="6" type="ORF">K1W69_26630</name>
</gene>
<dbReference type="RefSeq" id="WP_220231530.1">
    <property type="nucleotide sequence ID" value="NZ_JAICBX010000009.1"/>
</dbReference>
<dbReference type="GO" id="GO:0006285">
    <property type="term" value="P:base-excision repair, AP site formation"/>
    <property type="evidence" value="ECO:0007669"/>
    <property type="project" value="TreeGrafter"/>
</dbReference>
<evidence type="ECO:0000256" key="2">
    <source>
        <dbReference type="ARBA" id="ARBA00012000"/>
    </source>
</evidence>
<dbReference type="PANTHER" id="PTHR43003:SF13">
    <property type="entry name" value="DNA-3-METHYLADENINE GLYCOSYLASE 2"/>
    <property type="match status" value="1"/>
</dbReference>
<dbReference type="SMART" id="SM00478">
    <property type="entry name" value="ENDO3c"/>
    <property type="match status" value="1"/>
</dbReference>
<keyword evidence="3" id="KW-0227">DNA damage</keyword>
<reference evidence="6" key="1">
    <citation type="submission" date="2021-08" db="EMBL/GenBank/DDBJ databases">
        <title>Hoeflea bacterium WL0058 sp. nov., isolated from the sediment.</title>
        <authorList>
            <person name="Wang L."/>
            <person name="Zhang D."/>
        </authorList>
    </citation>
    <scope>NUCLEOTIDE SEQUENCE</scope>
    <source>
        <strain evidence="6">WL0058</strain>
    </source>
</reference>
<dbReference type="CDD" id="cd00056">
    <property type="entry name" value="ENDO3c"/>
    <property type="match status" value="1"/>
</dbReference>
<protein>
    <recommendedName>
        <fullName evidence="2">DNA-3-methyladenine glycosylase II</fullName>
        <ecNumber evidence="2">3.2.2.21</ecNumber>
    </recommendedName>
</protein>
<dbReference type="InterPro" id="IPR051912">
    <property type="entry name" value="Alkylbase_DNA_Glycosylase/TA"/>
</dbReference>
<dbReference type="Gene3D" id="1.10.1670.40">
    <property type="match status" value="1"/>
</dbReference>
<evidence type="ECO:0000259" key="5">
    <source>
        <dbReference type="SMART" id="SM00478"/>
    </source>
</evidence>
<dbReference type="AlphaFoldDB" id="A0AAE2ZRG6"/>
<evidence type="ECO:0000313" key="6">
    <source>
        <dbReference type="EMBL" id="MBW8640796.1"/>
    </source>
</evidence>
<dbReference type="Gene3D" id="1.10.340.30">
    <property type="entry name" value="Hypothetical protein, domain 2"/>
    <property type="match status" value="1"/>
</dbReference>
<comment type="catalytic activity">
    <reaction evidence="1">
        <text>Hydrolysis of alkylated DNA, releasing 3-methyladenine, 3-methylguanine, 7-methylguanine and 7-methyladenine.</text>
        <dbReference type="EC" id="3.2.2.21"/>
    </reaction>
</comment>
<dbReference type="PANTHER" id="PTHR43003">
    <property type="entry name" value="DNA-3-METHYLADENINE GLYCOSYLASE"/>
    <property type="match status" value="1"/>
</dbReference>
<dbReference type="GO" id="GO:0005737">
    <property type="term" value="C:cytoplasm"/>
    <property type="evidence" value="ECO:0007669"/>
    <property type="project" value="TreeGrafter"/>
</dbReference>
<evidence type="ECO:0000256" key="1">
    <source>
        <dbReference type="ARBA" id="ARBA00000086"/>
    </source>
</evidence>
<dbReference type="EC" id="3.2.2.21" evidence="2"/>
<keyword evidence="4" id="KW-0234">DNA repair</keyword>
<dbReference type="InterPro" id="IPR003265">
    <property type="entry name" value="HhH-GPD_domain"/>
</dbReference>
<evidence type="ECO:0000256" key="3">
    <source>
        <dbReference type="ARBA" id="ARBA00022763"/>
    </source>
</evidence>
<accession>A0AAE2ZRG6</accession>
<dbReference type="GO" id="GO:0008725">
    <property type="term" value="F:DNA-3-methyladenine glycosylase activity"/>
    <property type="evidence" value="ECO:0007669"/>
    <property type="project" value="TreeGrafter"/>
</dbReference>
<dbReference type="SUPFAM" id="SSF48150">
    <property type="entry name" value="DNA-glycosylase"/>
    <property type="match status" value="1"/>
</dbReference>
<dbReference type="InterPro" id="IPR011257">
    <property type="entry name" value="DNA_glycosylase"/>
</dbReference>
<dbReference type="EMBL" id="JAICBX010000009">
    <property type="protein sequence ID" value="MBW8640796.1"/>
    <property type="molecule type" value="Genomic_DNA"/>
</dbReference>
<dbReference type="GO" id="GO:0043916">
    <property type="term" value="F:DNA-7-methylguanine glycosylase activity"/>
    <property type="evidence" value="ECO:0007669"/>
    <property type="project" value="TreeGrafter"/>
</dbReference>
<dbReference type="GO" id="GO:0032993">
    <property type="term" value="C:protein-DNA complex"/>
    <property type="evidence" value="ECO:0007669"/>
    <property type="project" value="TreeGrafter"/>
</dbReference>
<dbReference type="Pfam" id="PF00730">
    <property type="entry name" value="HhH-GPD"/>
    <property type="match status" value="1"/>
</dbReference>
<dbReference type="Proteomes" id="UP001196509">
    <property type="component" value="Unassembled WGS sequence"/>
</dbReference>
<evidence type="ECO:0000313" key="7">
    <source>
        <dbReference type="Proteomes" id="UP001196509"/>
    </source>
</evidence>
<keyword evidence="7" id="KW-1185">Reference proteome</keyword>
<dbReference type="GO" id="GO:0032131">
    <property type="term" value="F:alkylated DNA binding"/>
    <property type="evidence" value="ECO:0007669"/>
    <property type="project" value="TreeGrafter"/>
</dbReference>
<proteinExistence type="predicted"/>
<dbReference type="GO" id="GO:0006307">
    <property type="term" value="P:DNA alkylation repair"/>
    <property type="evidence" value="ECO:0007669"/>
    <property type="project" value="TreeGrafter"/>
</dbReference>
<feature type="domain" description="HhH-GPD" evidence="5">
    <location>
        <begin position="56"/>
        <end position="205"/>
    </location>
</feature>
<organism evidence="6 7">
    <name type="scientific">Flavimaribacter sediminis</name>
    <dbReference type="NCBI Taxonomy" id="2865987"/>
    <lineage>
        <taxon>Bacteria</taxon>
        <taxon>Pseudomonadati</taxon>
        <taxon>Pseudomonadota</taxon>
        <taxon>Alphaproteobacteria</taxon>
        <taxon>Hyphomicrobiales</taxon>
        <taxon>Rhizobiaceae</taxon>
        <taxon>Flavimaribacter</taxon>
    </lineage>
</organism>
<name>A0AAE2ZRG6_9HYPH</name>